<dbReference type="AlphaFoldDB" id="A0AAW0JZL7"/>
<dbReference type="Proteomes" id="UP000237347">
    <property type="component" value="Unassembled WGS sequence"/>
</dbReference>
<dbReference type="InterPro" id="IPR038899">
    <property type="entry name" value="METTL22"/>
</dbReference>
<dbReference type="GO" id="GO:0005634">
    <property type="term" value="C:nucleus"/>
    <property type="evidence" value="ECO:0007669"/>
    <property type="project" value="TreeGrafter"/>
</dbReference>
<dbReference type="PANTHER" id="PTHR23108:SF3">
    <property type="entry name" value="METHYLTRANSFERASE FAMILY PROTEIN"/>
    <property type="match status" value="1"/>
</dbReference>
<organism evidence="1 2">
    <name type="scientific">Quercus suber</name>
    <name type="common">Cork oak</name>
    <dbReference type="NCBI Taxonomy" id="58331"/>
    <lineage>
        <taxon>Eukaryota</taxon>
        <taxon>Viridiplantae</taxon>
        <taxon>Streptophyta</taxon>
        <taxon>Embryophyta</taxon>
        <taxon>Tracheophyta</taxon>
        <taxon>Spermatophyta</taxon>
        <taxon>Magnoliopsida</taxon>
        <taxon>eudicotyledons</taxon>
        <taxon>Gunneridae</taxon>
        <taxon>Pentapetalae</taxon>
        <taxon>rosids</taxon>
        <taxon>fabids</taxon>
        <taxon>Fagales</taxon>
        <taxon>Fagaceae</taxon>
        <taxon>Quercus</taxon>
    </lineage>
</organism>
<evidence type="ECO:0000313" key="2">
    <source>
        <dbReference type="Proteomes" id="UP000237347"/>
    </source>
</evidence>
<accession>A0AAW0JZL7</accession>
<name>A0AAW0JZL7_QUESU</name>
<dbReference type="InterPro" id="IPR029063">
    <property type="entry name" value="SAM-dependent_MTases_sf"/>
</dbReference>
<dbReference type="Gene3D" id="3.40.50.150">
    <property type="entry name" value="Vaccinia Virus protein VP39"/>
    <property type="match status" value="1"/>
</dbReference>
<gene>
    <name evidence="1" type="ORF">CFP56_026544</name>
</gene>
<dbReference type="EMBL" id="PKMF04000425">
    <property type="protein sequence ID" value="KAK7832445.1"/>
    <property type="molecule type" value="Genomic_DNA"/>
</dbReference>
<protein>
    <submittedName>
        <fullName evidence="1">Uncharacterized protein</fullName>
    </submittedName>
</protein>
<sequence length="131" mass="14394">ITGILCSRFCRDFVLTDHNDEILKKNVELHASSENPNDCAGLVAEKLEWGNSDQINQILQKYSGGFDLEMAVADANLSQNPSLLHVHFPLCSMDSLVISEATRYGMHISEVSGTRSVVGNLDGVIFEVTLQ</sequence>
<comment type="caution">
    <text evidence="1">The sequence shown here is derived from an EMBL/GenBank/DDBJ whole genome shotgun (WGS) entry which is preliminary data.</text>
</comment>
<feature type="non-terminal residue" evidence="1">
    <location>
        <position position="1"/>
    </location>
</feature>
<evidence type="ECO:0000313" key="1">
    <source>
        <dbReference type="EMBL" id="KAK7832445.1"/>
    </source>
</evidence>
<reference evidence="1 2" key="1">
    <citation type="journal article" date="2018" name="Sci. Data">
        <title>The draft genome sequence of cork oak.</title>
        <authorList>
            <person name="Ramos A.M."/>
            <person name="Usie A."/>
            <person name="Barbosa P."/>
            <person name="Barros P.M."/>
            <person name="Capote T."/>
            <person name="Chaves I."/>
            <person name="Simoes F."/>
            <person name="Abreu I."/>
            <person name="Carrasquinho I."/>
            <person name="Faro C."/>
            <person name="Guimaraes J.B."/>
            <person name="Mendonca D."/>
            <person name="Nobrega F."/>
            <person name="Rodrigues L."/>
            <person name="Saibo N.J.M."/>
            <person name="Varela M.C."/>
            <person name="Egas C."/>
            <person name="Matos J."/>
            <person name="Miguel C.M."/>
            <person name="Oliveira M.M."/>
            <person name="Ricardo C.P."/>
            <person name="Goncalves S."/>
        </authorList>
    </citation>
    <scope>NUCLEOTIDE SEQUENCE [LARGE SCALE GENOMIC DNA]</scope>
    <source>
        <strain evidence="2">cv. HL8</strain>
    </source>
</reference>
<keyword evidence="2" id="KW-1185">Reference proteome</keyword>
<proteinExistence type="predicted"/>
<dbReference type="GO" id="GO:0008276">
    <property type="term" value="F:protein methyltransferase activity"/>
    <property type="evidence" value="ECO:0007669"/>
    <property type="project" value="InterPro"/>
</dbReference>
<dbReference type="PANTHER" id="PTHR23108">
    <property type="entry name" value="METHYLTRANSFERASE-RELATED"/>
    <property type="match status" value="1"/>
</dbReference>